<protein>
    <submittedName>
        <fullName evidence="11">ABC transporter ATP-binding protein</fullName>
    </submittedName>
</protein>
<feature type="transmembrane region" description="Helical" evidence="8">
    <location>
        <begin position="163"/>
        <end position="184"/>
    </location>
</feature>
<organism evidence="11 12">
    <name type="scientific">Myxococcus landrumensis</name>
    <dbReference type="NCBI Taxonomy" id="2813577"/>
    <lineage>
        <taxon>Bacteria</taxon>
        <taxon>Pseudomonadati</taxon>
        <taxon>Myxococcota</taxon>
        <taxon>Myxococcia</taxon>
        <taxon>Myxococcales</taxon>
        <taxon>Cystobacterineae</taxon>
        <taxon>Myxococcaceae</taxon>
        <taxon>Myxococcus</taxon>
    </lineage>
</organism>
<evidence type="ECO:0000259" key="9">
    <source>
        <dbReference type="PROSITE" id="PS50893"/>
    </source>
</evidence>
<feature type="region of interest" description="Disordered" evidence="7">
    <location>
        <begin position="580"/>
        <end position="600"/>
    </location>
</feature>
<keyword evidence="4 11" id="KW-0067">ATP-binding</keyword>
<feature type="transmembrane region" description="Helical" evidence="8">
    <location>
        <begin position="245"/>
        <end position="267"/>
    </location>
</feature>
<dbReference type="InterPro" id="IPR036640">
    <property type="entry name" value="ABC1_TM_sf"/>
</dbReference>
<feature type="domain" description="ABC transporter" evidence="9">
    <location>
        <begin position="336"/>
        <end position="571"/>
    </location>
</feature>
<evidence type="ECO:0000313" key="11">
    <source>
        <dbReference type="EMBL" id="QSQ17694.1"/>
    </source>
</evidence>
<sequence>MMGELFSLGERLAGRKEARLRRGFVFAFIEAIATAIPYALVLTFVRAALERGLTLTMTAWVTVGILLSVVLRLVCSRVAMSDIFIAAHALMGQARIRAADHLRRLPMGFFTQRRGGELAGIITTDLALVEDIWSHITGVFAATFALPMLVGVGLCFLDIRLGLAIFAVLPLALAVLVATTPIFVREITAVLEATADVNARIVEYVQGIAVLRAFGRHGEVYQRFVKSMEKLRDALIRAEVTPSPLLSVFGFLVEAGFVVVAFVGSTLAFEGTLAPGTLLVFLVVSVGVTRQVAELGVALLMLRGSQRALERVDRLMAEPPLSEPSTPASPGSRFDVAVEDISFAYEGERVLKNVSVDFPERSLSAIVGASGSGKSTLVHLVARLWDIPRGQGAIRVGGVDIRDIPFEELHRHISMVFQDVVLFSGTVLDNLRVGRPDAPREEVERAARAARAHDFIQKLPQGYDTVLSEDGGSLSGGERQRLSIARAILKDAPIILLDEATSSVDASAEAEIQRAIDELVRHKTVVVIAHRLRTVRRAHQIVVLDQGQVTERGTHDALLKRDGLYASLWREQERAKGWHLGARERGPAPRSSKEIRGLDL</sequence>
<dbReference type="InterPro" id="IPR039421">
    <property type="entry name" value="Type_1_exporter"/>
</dbReference>
<evidence type="ECO:0000256" key="4">
    <source>
        <dbReference type="ARBA" id="ARBA00022840"/>
    </source>
</evidence>
<evidence type="ECO:0000256" key="1">
    <source>
        <dbReference type="ARBA" id="ARBA00004651"/>
    </source>
</evidence>
<dbReference type="CDD" id="cd07346">
    <property type="entry name" value="ABC_6TM_exporters"/>
    <property type="match status" value="1"/>
</dbReference>
<evidence type="ECO:0000256" key="5">
    <source>
        <dbReference type="ARBA" id="ARBA00022989"/>
    </source>
</evidence>
<keyword evidence="2 8" id="KW-0812">Transmembrane</keyword>
<dbReference type="Pfam" id="PF00664">
    <property type="entry name" value="ABC_membrane"/>
    <property type="match status" value="1"/>
</dbReference>
<dbReference type="InterPro" id="IPR003439">
    <property type="entry name" value="ABC_transporter-like_ATP-bd"/>
</dbReference>
<dbReference type="PANTHER" id="PTHR24221:SF397">
    <property type="entry name" value="ABC TRANSPORTER, ATP-BINDING TRANSMEMBRANE PROTEIN"/>
    <property type="match status" value="1"/>
</dbReference>
<feature type="transmembrane region" description="Helical" evidence="8">
    <location>
        <begin position="279"/>
        <end position="302"/>
    </location>
</feature>
<reference evidence="11 12" key="1">
    <citation type="submission" date="2021-02" db="EMBL/GenBank/DDBJ databases">
        <title>De Novo genome assembly of isolated myxobacteria.</title>
        <authorList>
            <person name="Stevens D.C."/>
        </authorList>
    </citation>
    <scope>NUCLEOTIDE SEQUENCE [LARGE SCALE GENOMIC DNA]</scope>
    <source>
        <strain evidence="11 12">SCHIC003</strain>
    </source>
</reference>
<proteinExistence type="predicted"/>
<evidence type="ECO:0000256" key="3">
    <source>
        <dbReference type="ARBA" id="ARBA00022741"/>
    </source>
</evidence>
<feature type="domain" description="ABC transmembrane type-1" evidence="10">
    <location>
        <begin position="23"/>
        <end position="304"/>
    </location>
</feature>
<keyword evidence="5 8" id="KW-1133">Transmembrane helix</keyword>
<feature type="transmembrane region" description="Helical" evidence="8">
    <location>
        <begin position="57"/>
        <end position="75"/>
    </location>
</feature>
<dbReference type="SUPFAM" id="SSF52540">
    <property type="entry name" value="P-loop containing nucleoside triphosphate hydrolases"/>
    <property type="match status" value="1"/>
</dbReference>
<keyword evidence="6 8" id="KW-0472">Membrane</keyword>
<dbReference type="SMART" id="SM00382">
    <property type="entry name" value="AAA"/>
    <property type="match status" value="1"/>
</dbReference>
<dbReference type="PROSITE" id="PS00211">
    <property type="entry name" value="ABC_TRANSPORTER_1"/>
    <property type="match status" value="1"/>
</dbReference>
<evidence type="ECO:0000256" key="7">
    <source>
        <dbReference type="SAM" id="MobiDB-lite"/>
    </source>
</evidence>
<dbReference type="Proteomes" id="UP000663090">
    <property type="component" value="Chromosome"/>
</dbReference>
<dbReference type="SUPFAM" id="SSF90123">
    <property type="entry name" value="ABC transporter transmembrane region"/>
    <property type="match status" value="1"/>
</dbReference>
<feature type="transmembrane region" description="Helical" evidence="8">
    <location>
        <begin position="136"/>
        <end position="157"/>
    </location>
</feature>
<feature type="transmembrane region" description="Helical" evidence="8">
    <location>
        <begin position="24"/>
        <end position="45"/>
    </location>
</feature>
<evidence type="ECO:0000256" key="8">
    <source>
        <dbReference type="SAM" id="Phobius"/>
    </source>
</evidence>
<dbReference type="EMBL" id="CP071091">
    <property type="protein sequence ID" value="QSQ17694.1"/>
    <property type="molecule type" value="Genomic_DNA"/>
</dbReference>
<evidence type="ECO:0000256" key="6">
    <source>
        <dbReference type="ARBA" id="ARBA00023136"/>
    </source>
</evidence>
<dbReference type="InterPro" id="IPR017871">
    <property type="entry name" value="ABC_transporter-like_CS"/>
</dbReference>
<dbReference type="Pfam" id="PF00005">
    <property type="entry name" value="ABC_tran"/>
    <property type="match status" value="1"/>
</dbReference>
<dbReference type="InterPro" id="IPR027417">
    <property type="entry name" value="P-loop_NTPase"/>
</dbReference>
<dbReference type="RefSeq" id="WP_206719313.1">
    <property type="nucleotide sequence ID" value="NZ_CP071091.1"/>
</dbReference>
<evidence type="ECO:0000313" key="12">
    <source>
        <dbReference type="Proteomes" id="UP000663090"/>
    </source>
</evidence>
<accession>A0ABX7NH40</accession>
<name>A0ABX7NH40_9BACT</name>
<keyword evidence="12" id="KW-1185">Reference proteome</keyword>
<dbReference type="Gene3D" id="3.40.50.300">
    <property type="entry name" value="P-loop containing nucleotide triphosphate hydrolases"/>
    <property type="match status" value="1"/>
</dbReference>
<comment type="subcellular location">
    <subcellularLocation>
        <location evidence="1">Cell membrane</location>
        <topology evidence="1">Multi-pass membrane protein</topology>
    </subcellularLocation>
</comment>
<dbReference type="InterPro" id="IPR003593">
    <property type="entry name" value="AAA+_ATPase"/>
</dbReference>
<keyword evidence="3" id="KW-0547">Nucleotide-binding</keyword>
<dbReference type="PROSITE" id="PS50893">
    <property type="entry name" value="ABC_TRANSPORTER_2"/>
    <property type="match status" value="1"/>
</dbReference>
<gene>
    <name evidence="11" type="ORF">JY572_17385</name>
</gene>
<dbReference type="Gene3D" id="1.20.1560.10">
    <property type="entry name" value="ABC transporter type 1, transmembrane domain"/>
    <property type="match status" value="1"/>
</dbReference>
<dbReference type="PROSITE" id="PS50929">
    <property type="entry name" value="ABC_TM1F"/>
    <property type="match status" value="1"/>
</dbReference>
<dbReference type="PANTHER" id="PTHR24221">
    <property type="entry name" value="ATP-BINDING CASSETTE SUB-FAMILY B"/>
    <property type="match status" value="1"/>
</dbReference>
<evidence type="ECO:0000256" key="2">
    <source>
        <dbReference type="ARBA" id="ARBA00022692"/>
    </source>
</evidence>
<dbReference type="InterPro" id="IPR011527">
    <property type="entry name" value="ABC1_TM_dom"/>
</dbReference>
<evidence type="ECO:0000259" key="10">
    <source>
        <dbReference type="PROSITE" id="PS50929"/>
    </source>
</evidence>
<dbReference type="GO" id="GO:0005524">
    <property type="term" value="F:ATP binding"/>
    <property type="evidence" value="ECO:0007669"/>
    <property type="project" value="UniProtKB-KW"/>
</dbReference>